<dbReference type="PANTHER" id="PTHR42693">
    <property type="entry name" value="ARYLSULFATASE FAMILY MEMBER"/>
    <property type="match status" value="1"/>
</dbReference>
<name>A0A9D1MND2_9FIRM</name>
<feature type="domain" description="Sulfatase N-terminal" evidence="5">
    <location>
        <begin position="3"/>
        <end position="313"/>
    </location>
</feature>
<organism evidence="6 7">
    <name type="scientific">Candidatus Caccalectryoclostridium excrementigallinarum</name>
    <dbReference type="NCBI Taxonomy" id="2840710"/>
    <lineage>
        <taxon>Bacteria</taxon>
        <taxon>Bacillati</taxon>
        <taxon>Bacillota</taxon>
        <taxon>Clostridia</taxon>
        <taxon>Christensenellales</taxon>
        <taxon>Christensenellaceae</taxon>
        <taxon>Christensenellaceae incertae sedis</taxon>
        <taxon>Candidatus Caccalectryoclostridium</taxon>
    </lineage>
</organism>
<dbReference type="InterPro" id="IPR017850">
    <property type="entry name" value="Alkaline_phosphatase_core_sf"/>
</dbReference>
<evidence type="ECO:0000259" key="5">
    <source>
        <dbReference type="Pfam" id="PF00884"/>
    </source>
</evidence>
<protein>
    <submittedName>
        <fullName evidence="6">Sulfatase-like hydrolase/transferase</fullName>
    </submittedName>
</protein>
<evidence type="ECO:0000256" key="3">
    <source>
        <dbReference type="ARBA" id="ARBA00022801"/>
    </source>
</evidence>
<evidence type="ECO:0000256" key="4">
    <source>
        <dbReference type="ARBA" id="ARBA00022837"/>
    </source>
</evidence>
<dbReference type="EMBL" id="DVNJ01000031">
    <property type="protein sequence ID" value="HIU63258.1"/>
    <property type="molecule type" value="Genomic_DNA"/>
</dbReference>
<comment type="caution">
    <text evidence="6">The sequence shown here is derived from an EMBL/GenBank/DDBJ whole genome shotgun (WGS) entry which is preliminary data.</text>
</comment>
<evidence type="ECO:0000313" key="6">
    <source>
        <dbReference type="EMBL" id="HIU63258.1"/>
    </source>
</evidence>
<comment type="similarity">
    <text evidence="1">Belongs to the sulfatase family.</text>
</comment>
<proteinExistence type="inferred from homology"/>
<dbReference type="AlphaFoldDB" id="A0A9D1MND2"/>
<evidence type="ECO:0000256" key="2">
    <source>
        <dbReference type="ARBA" id="ARBA00022723"/>
    </source>
</evidence>
<dbReference type="GO" id="GO:0004065">
    <property type="term" value="F:arylsulfatase activity"/>
    <property type="evidence" value="ECO:0007669"/>
    <property type="project" value="TreeGrafter"/>
</dbReference>
<dbReference type="PROSITE" id="PS00149">
    <property type="entry name" value="SULFATASE_2"/>
    <property type="match status" value="1"/>
</dbReference>
<dbReference type="SUPFAM" id="SSF53649">
    <property type="entry name" value="Alkaline phosphatase-like"/>
    <property type="match status" value="1"/>
</dbReference>
<keyword evidence="2" id="KW-0479">Metal-binding</keyword>
<keyword evidence="3 6" id="KW-0378">Hydrolase</keyword>
<gene>
    <name evidence="6" type="ORF">IAB07_05785</name>
</gene>
<dbReference type="InterPro" id="IPR050738">
    <property type="entry name" value="Sulfatase"/>
</dbReference>
<dbReference type="Gene3D" id="3.40.720.10">
    <property type="entry name" value="Alkaline Phosphatase, subunit A"/>
    <property type="match status" value="1"/>
</dbReference>
<sequence length="424" mass="47570">MRPDIIFIFSDQQRADTVSPEITPELCKMAEEGAKFSSAYTCQPVCGPARACLQTGVYATQNGCVTNGIPMDDRGAHLADLFTAAGYETAYIGKWHLASRGLEYRDKGVPKKLRGGYEYWLAADLLEFSSNGEGGVLWDGEGNEVRFDGVRADKMTDLALEYLKKPKERPVFLFLSFLEPHQQNTSGRFECPQGYAERFRDFPVPGDLAGLKGNYRENYADYLGCCKVLDENVGKIVRFLKESGRYEKTLIVYCSDHGCHFMTRNGEYKRSCHQGSVHIPLIFGGGAFEDMGDTSRLVSLIDLPPTLLKAAGIDVPESFSGIALQDKSERDCVFVQISESHNGRCVITDRYTYSVSSGTNYCPRAYRDDYLYDRKTDEFERRNLINSPAAAEIKEKLRALLAREMIKSGEKAPVFKRRLIKGNI</sequence>
<dbReference type="Gene3D" id="3.30.1120.10">
    <property type="match status" value="1"/>
</dbReference>
<reference evidence="6" key="1">
    <citation type="submission" date="2020-10" db="EMBL/GenBank/DDBJ databases">
        <authorList>
            <person name="Gilroy R."/>
        </authorList>
    </citation>
    <scope>NUCLEOTIDE SEQUENCE</scope>
    <source>
        <strain evidence="6">9366</strain>
    </source>
</reference>
<dbReference type="GO" id="GO:0046872">
    <property type="term" value="F:metal ion binding"/>
    <property type="evidence" value="ECO:0007669"/>
    <property type="project" value="UniProtKB-KW"/>
</dbReference>
<accession>A0A9D1MND2</accession>
<keyword evidence="4" id="KW-0106">Calcium</keyword>
<dbReference type="Pfam" id="PF00884">
    <property type="entry name" value="Sulfatase"/>
    <property type="match status" value="1"/>
</dbReference>
<reference evidence="6" key="2">
    <citation type="journal article" date="2021" name="PeerJ">
        <title>Extensive microbial diversity within the chicken gut microbiome revealed by metagenomics and culture.</title>
        <authorList>
            <person name="Gilroy R."/>
            <person name="Ravi A."/>
            <person name="Getino M."/>
            <person name="Pursley I."/>
            <person name="Horton D.L."/>
            <person name="Alikhan N.F."/>
            <person name="Baker D."/>
            <person name="Gharbi K."/>
            <person name="Hall N."/>
            <person name="Watson M."/>
            <person name="Adriaenssens E.M."/>
            <person name="Foster-Nyarko E."/>
            <person name="Jarju S."/>
            <person name="Secka A."/>
            <person name="Antonio M."/>
            <person name="Oren A."/>
            <person name="Chaudhuri R.R."/>
            <person name="La Ragione R."/>
            <person name="Hildebrand F."/>
            <person name="Pallen M.J."/>
        </authorList>
    </citation>
    <scope>NUCLEOTIDE SEQUENCE</scope>
    <source>
        <strain evidence="6">9366</strain>
    </source>
</reference>
<dbReference type="PANTHER" id="PTHR42693:SF27">
    <property type="entry name" value="ARYLSULFATASE B [PRECURSOR]"/>
    <property type="match status" value="1"/>
</dbReference>
<evidence type="ECO:0000256" key="1">
    <source>
        <dbReference type="ARBA" id="ARBA00008779"/>
    </source>
</evidence>
<dbReference type="InterPro" id="IPR000917">
    <property type="entry name" value="Sulfatase_N"/>
</dbReference>
<evidence type="ECO:0000313" key="7">
    <source>
        <dbReference type="Proteomes" id="UP000824145"/>
    </source>
</evidence>
<dbReference type="InterPro" id="IPR024607">
    <property type="entry name" value="Sulfatase_CS"/>
</dbReference>
<dbReference type="Proteomes" id="UP000824145">
    <property type="component" value="Unassembled WGS sequence"/>
</dbReference>